<dbReference type="EC" id="2.7.11.32" evidence="5"/>
<dbReference type="RefSeq" id="WP_071456652.1">
    <property type="nucleotide sequence ID" value="NZ_CP017267.1"/>
</dbReference>
<dbReference type="STRING" id="519472.BHY08_04025"/>
<dbReference type="KEGG" id="vte:BHY08_04025"/>
<dbReference type="EC" id="2.7.4.27" evidence="5"/>
<organism evidence="6 7">
    <name type="scientific">Vagococcus teuberi</name>
    <dbReference type="NCBI Taxonomy" id="519472"/>
    <lineage>
        <taxon>Bacteria</taxon>
        <taxon>Bacillati</taxon>
        <taxon>Bacillota</taxon>
        <taxon>Bacilli</taxon>
        <taxon>Lactobacillales</taxon>
        <taxon>Enterococcaceae</taxon>
        <taxon>Vagococcus</taxon>
    </lineage>
</organism>
<dbReference type="NCBIfam" id="NF003742">
    <property type="entry name" value="PRK05339.1"/>
    <property type="match status" value="1"/>
</dbReference>
<dbReference type="AlphaFoldDB" id="A0A1J0A580"/>
<keyword evidence="4 5" id="KW-0418">Kinase</keyword>
<dbReference type="InterPro" id="IPR005177">
    <property type="entry name" value="Kinase-pyrophosphorylase"/>
</dbReference>
<dbReference type="Pfam" id="PF03618">
    <property type="entry name" value="Kinase-PPPase"/>
    <property type="match status" value="1"/>
</dbReference>
<protein>
    <recommendedName>
        <fullName evidence="5">Putative pyruvate, phosphate dikinase regulatory protein</fullName>
        <shortName evidence="5">PPDK regulatory protein</shortName>
        <ecNumber evidence="5">2.7.11.32</ecNumber>
        <ecNumber evidence="5">2.7.4.27</ecNumber>
    </recommendedName>
</protein>
<comment type="function">
    <text evidence="5">Bifunctional serine/threonine kinase and phosphorylase involved in the regulation of the pyruvate, phosphate dikinase (PPDK) by catalyzing its phosphorylation/dephosphorylation.</text>
</comment>
<dbReference type="OrthoDB" id="9782201at2"/>
<feature type="binding site" evidence="5">
    <location>
        <begin position="158"/>
        <end position="165"/>
    </location>
    <ligand>
        <name>ADP</name>
        <dbReference type="ChEBI" id="CHEBI:456216"/>
    </ligand>
</feature>
<comment type="catalytic activity">
    <reaction evidence="5">
        <text>N(tele)-phospho-L-histidyl/O-phospho-L-threonyl-[pyruvate, phosphate dikinase] + phosphate + H(+) = N(tele)-phospho-L-histidyl/L-threonyl-[pyruvate, phosphate dikinase] + diphosphate</text>
        <dbReference type="Rhea" id="RHEA:43696"/>
        <dbReference type="Rhea" id="RHEA-COMP:10650"/>
        <dbReference type="Rhea" id="RHEA-COMP:10651"/>
        <dbReference type="ChEBI" id="CHEBI:15378"/>
        <dbReference type="ChEBI" id="CHEBI:30013"/>
        <dbReference type="ChEBI" id="CHEBI:33019"/>
        <dbReference type="ChEBI" id="CHEBI:43474"/>
        <dbReference type="ChEBI" id="CHEBI:61977"/>
        <dbReference type="ChEBI" id="CHEBI:83586"/>
        <dbReference type="EC" id="2.7.4.27"/>
    </reaction>
</comment>
<keyword evidence="2 5" id="KW-0808">Transferase</keyword>
<gene>
    <name evidence="6" type="ORF">BHY08_04025</name>
</gene>
<name>A0A1J0A580_9ENTE</name>
<evidence type="ECO:0000256" key="3">
    <source>
        <dbReference type="ARBA" id="ARBA00022741"/>
    </source>
</evidence>
<comment type="catalytic activity">
    <reaction evidence="5">
        <text>N(tele)-phospho-L-histidyl/L-threonyl-[pyruvate, phosphate dikinase] + ADP = N(tele)-phospho-L-histidyl/O-phospho-L-threonyl-[pyruvate, phosphate dikinase] + AMP + H(+)</text>
        <dbReference type="Rhea" id="RHEA:43692"/>
        <dbReference type="Rhea" id="RHEA-COMP:10650"/>
        <dbReference type="Rhea" id="RHEA-COMP:10651"/>
        <dbReference type="ChEBI" id="CHEBI:15378"/>
        <dbReference type="ChEBI" id="CHEBI:30013"/>
        <dbReference type="ChEBI" id="CHEBI:61977"/>
        <dbReference type="ChEBI" id="CHEBI:83586"/>
        <dbReference type="ChEBI" id="CHEBI:456215"/>
        <dbReference type="ChEBI" id="CHEBI:456216"/>
        <dbReference type="EC" id="2.7.11.32"/>
    </reaction>
</comment>
<keyword evidence="1 5" id="KW-0723">Serine/threonine-protein kinase</keyword>
<reference evidence="6 7" key="1">
    <citation type="submission" date="2016-09" db="EMBL/GenBank/DDBJ databases">
        <title>Vagococcus teuberi sp. nov., isolated from the Malian artisanal sour milk fene.</title>
        <authorList>
            <person name="Wullschleger S."/>
            <person name="Seifert C."/>
            <person name="Baumgartner S."/>
            <person name="Lacroix C."/>
            <person name="Bonfoh B."/>
            <person name="Stevens M.J."/>
            <person name="Meile L."/>
        </authorList>
    </citation>
    <scope>NUCLEOTIDE SEQUENCE [LARGE SCALE GENOMIC DNA]</scope>
    <source>
        <strain evidence="6 7">DSM 21459</strain>
    </source>
</reference>
<evidence type="ECO:0000313" key="6">
    <source>
        <dbReference type="EMBL" id="APB31066.1"/>
    </source>
</evidence>
<dbReference type="GO" id="GO:0005524">
    <property type="term" value="F:ATP binding"/>
    <property type="evidence" value="ECO:0007669"/>
    <property type="project" value="InterPro"/>
</dbReference>
<evidence type="ECO:0000313" key="7">
    <source>
        <dbReference type="Proteomes" id="UP000191200"/>
    </source>
</evidence>
<dbReference type="HAMAP" id="MF_00921">
    <property type="entry name" value="PDRP"/>
    <property type="match status" value="1"/>
</dbReference>
<keyword evidence="6" id="KW-0670">Pyruvate</keyword>
<sequence length="276" mass="31364">MNNFRESKFKQLQLFVISDSIGETAQRIINAVLAQFPKLENYDIKKFPFVDSKEVLMQILADALNEKAIVVTTLVDSELNKVCADFAKSTGLEYVDYMTELMTKVSHRTHMEPTHESGSLYLMDREYFKRIEAIEFAVRYDDGKDPKGFRKADLVILGISRTSKTPLSMYLANRSVKVANLPLIPEVPIPKELFQLNNVPVIGLTASPEYIMRVRQSRLDSLGLNGSSSYVALDRIKEELNFAHELYESLGAIVIDVENRSIEESAQLIEEAYKNQ</sequence>
<dbReference type="GO" id="GO:0043531">
    <property type="term" value="F:ADP binding"/>
    <property type="evidence" value="ECO:0007669"/>
    <property type="project" value="UniProtKB-UniRule"/>
</dbReference>
<dbReference type="EMBL" id="CP017267">
    <property type="protein sequence ID" value="APB31066.1"/>
    <property type="molecule type" value="Genomic_DNA"/>
</dbReference>
<evidence type="ECO:0000256" key="5">
    <source>
        <dbReference type="HAMAP-Rule" id="MF_00921"/>
    </source>
</evidence>
<dbReference type="GO" id="GO:0016776">
    <property type="term" value="F:phosphotransferase activity, phosphate group as acceptor"/>
    <property type="evidence" value="ECO:0007669"/>
    <property type="project" value="UniProtKB-UniRule"/>
</dbReference>
<dbReference type="PANTHER" id="PTHR31756">
    <property type="entry name" value="PYRUVATE, PHOSPHATE DIKINASE REGULATORY PROTEIN 1, CHLOROPLASTIC"/>
    <property type="match status" value="1"/>
</dbReference>
<comment type="similarity">
    <text evidence="5">Belongs to the pyruvate, phosphate/water dikinase regulatory protein family. PDRP subfamily.</text>
</comment>
<evidence type="ECO:0000256" key="2">
    <source>
        <dbReference type="ARBA" id="ARBA00022679"/>
    </source>
</evidence>
<dbReference type="GO" id="GO:0004674">
    <property type="term" value="F:protein serine/threonine kinase activity"/>
    <property type="evidence" value="ECO:0007669"/>
    <property type="project" value="UniProtKB-UniRule"/>
</dbReference>
<evidence type="ECO:0000256" key="1">
    <source>
        <dbReference type="ARBA" id="ARBA00022527"/>
    </source>
</evidence>
<proteinExistence type="inferred from homology"/>
<dbReference type="InterPro" id="IPR026565">
    <property type="entry name" value="PPDK_reg"/>
</dbReference>
<dbReference type="InterPro" id="IPR027417">
    <property type="entry name" value="P-loop_NTPase"/>
</dbReference>
<keyword evidence="3 5" id="KW-0547">Nucleotide-binding</keyword>
<dbReference type="Gene3D" id="3.40.50.300">
    <property type="entry name" value="P-loop containing nucleotide triphosphate hydrolases"/>
    <property type="match status" value="1"/>
</dbReference>
<accession>A0A1J0A580</accession>
<keyword evidence="7" id="KW-1185">Reference proteome</keyword>
<dbReference type="Proteomes" id="UP000191200">
    <property type="component" value="Chromosome"/>
</dbReference>
<dbReference type="PANTHER" id="PTHR31756:SF3">
    <property type="entry name" value="PYRUVATE, PHOSPHATE DIKINASE REGULATORY PROTEIN 1, CHLOROPLASTIC"/>
    <property type="match status" value="1"/>
</dbReference>
<evidence type="ECO:0000256" key="4">
    <source>
        <dbReference type="ARBA" id="ARBA00022777"/>
    </source>
</evidence>